<organism evidence="2 3">
    <name type="scientific">Marinagarivorans cellulosilyticus</name>
    <dbReference type="NCBI Taxonomy" id="2721545"/>
    <lineage>
        <taxon>Bacteria</taxon>
        <taxon>Pseudomonadati</taxon>
        <taxon>Pseudomonadota</taxon>
        <taxon>Gammaproteobacteria</taxon>
        <taxon>Cellvibrionales</taxon>
        <taxon>Cellvibrionaceae</taxon>
        <taxon>Marinagarivorans</taxon>
    </lineage>
</organism>
<dbReference type="SUPFAM" id="SSF54427">
    <property type="entry name" value="NTF2-like"/>
    <property type="match status" value="1"/>
</dbReference>
<dbReference type="InterPro" id="IPR048469">
    <property type="entry name" value="YchJ-like_M"/>
</dbReference>
<keyword evidence="3" id="KW-1185">Reference proteome</keyword>
<dbReference type="Proteomes" id="UP001320119">
    <property type="component" value="Chromosome"/>
</dbReference>
<dbReference type="PANTHER" id="PTHR33747">
    <property type="entry name" value="UPF0225 PROTEIN SCO1677"/>
    <property type="match status" value="1"/>
</dbReference>
<dbReference type="EMBL" id="AP023086">
    <property type="protein sequence ID" value="BCD97539.1"/>
    <property type="molecule type" value="Genomic_DNA"/>
</dbReference>
<evidence type="ECO:0000259" key="1">
    <source>
        <dbReference type="Pfam" id="PF17775"/>
    </source>
</evidence>
<dbReference type="Pfam" id="PF17775">
    <property type="entry name" value="YchJ_M-like"/>
    <property type="match status" value="1"/>
</dbReference>
<gene>
    <name evidence="2" type="ORF">MARGE09_P1740</name>
</gene>
<dbReference type="AlphaFoldDB" id="A0AAN1WH75"/>
<name>A0AAN1WH75_9GAMM</name>
<reference evidence="2 3" key="1">
    <citation type="journal article" date="2022" name="IScience">
        <title>An ultrasensitive nanofiber-based assay for enzymatic hydrolysis and deep-sea microbial degradation of cellulose.</title>
        <authorList>
            <person name="Tsudome M."/>
            <person name="Tachioka M."/>
            <person name="Miyazaki M."/>
            <person name="Uchimura K."/>
            <person name="Tsuda M."/>
            <person name="Takaki Y."/>
            <person name="Deguchi S."/>
        </authorList>
    </citation>
    <scope>NUCLEOTIDE SEQUENCE [LARGE SCALE GENOMIC DNA]</scope>
    <source>
        <strain evidence="2 3">GE09</strain>
    </source>
</reference>
<dbReference type="KEGG" id="marq:MARGE09_P1740"/>
<feature type="domain" description="YchJ-like middle NTF2-like" evidence="1">
    <location>
        <begin position="1"/>
        <end position="100"/>
    </location>
</feature>
<dbReference type="Gene3D" id="3.10.450.50">
    <property type="match status" value="1"/>
</dbReference>
<sequence length="127" mass="14308">MRSRYSAFKTQNIDYLLNTTHPNHRTSDDRAALDKTIASTLWLGLKVLHSEFNSGSGTVEFCAFYRDVLPAGKVSKAAVLQLHEVSRFIQVDERWLYSQGQHLPAIKLGRNDLCYCGSGEKLKKCCA</sequence>
<proteinExistence type="predicted"/>
<evidence type="ECO:0000313" key="2">
    <source>
        <dbReference type="EMBL" id="BCD97539.1"/>
    </source>
</evidence>
<dbReference type="InterPro" id="IPR004027">
    <property type="entry name" value="SEC_C_motif"/>
</dbReference>
<dbReference type="PANTHER" id="PTHR33747:SF1">
    <property type="entry name" value="ADENYLATE CYCLASE-ASSOCIATED CAP C-TERMINAL DOMAIN-CONTAINING PROTEIN"/>
    <property type="match status" value="1"/>
</dbReference>
<dbReference type="SUPFAM" id="SSF103642">
    <property type="entry name" value="Sec-C motif"/>
    <property type="match status" value="1"/>
</dbReference>
<protein>
    <submittedName>
        <fullName evidence="2">SEC-C motif domain protein</fullName>
    </submittedName>
</protein>
<evidence type="ECO:0000313" key="3">
    <source>
        <dbReference type="Proteomes" id="UP001320119"/>
    </source>
</evidence>
<accession>A0AAN1WH75</accession>
<dbReference type="Pfam" id="PF02810">
    <property type="entry name" value="SEC-C"/>
    <property type="match status" value="1"/>
</dbReference>
<dbReference type="InterPro" id="IPR032710">
    <property type="entry name" value="NTF2-like_dom_sf"/>
</dbReference>